<comment type="caution">
    <text evidence="1">The sequence shown here is derived from an EMBL/GenBank/DDBJ whole genome shotgun (WGS) entry which is preliminary data.</text>
</comment>
<proteinExistence type="predicted"/>
<organism evidence="1 2">
    <name type="scientific">Devosia geojensis</name>
    <dbReference type="NCBI Taxonomy" id="443610"/>
    <lineage>
        <taxon>Bacteria</taxon>
        <taxon>Pseudomonadati</taxon>
        <taxon>Pseudomonadota</taxon>
        <taxon>Alphaproteobacteria</taxon>
        <taxon>Hyphomicrobiales</taxon>
        <taxon>Devosiaceae</taxon>
        <taxon>Devosia</taxon>
    </lineage>
</organism>
<sequence length="124" mass="13360">MPFLLTALPAAAQGCLDLDTALTAPKTQEYSVLIAEAVGDEVQPADVDFWKYMESGDWSAVYAATPMSDPGVFFFESANGNKEFKDVWGGMAEESDRPDLLSWAEDLGAPSDLAQCFADVLIGE</sequence>
<dbReference type="Proteomes" id="UP000033632">
    <property type="component" value="Unassembled WGS sequence"/>
</dbReference>
<evidence type="ECO:0000313" key="1">
    <source>
        <dbReference type="EMBL" id="KKB12443.1"/>
    </source>
</evidence>
<evidence type="ECO:0000313" key="2">
    <source>
        <dbReference type="Proteomes" id="UP000033632"/>
    </source>
</evidence>
<reference evidence="1 2" key="1">
    <citation type="submission" date="2015-03" db="EMBL/GenBank/DDBJ databases">
        <authorList>
            <person name="Hassan Y.I."/>
            <person name="Lepp D."/>
            <person name="Li X.-Z."/>
            <person name="Zhou T."/>
        </authorList>
    </citation>
    <scope>NUCLEOTIDE SEQUENCE [LARGE SCALE GENOMIC DNA]</scope>
    <source>
        <strain evidence="1 2">BD-c194</strain>
    </source>
</reference>
<keyword evidence="2" id="KW-1185">Reference proteome</keyword>
<accession>A0A0F5FUD3</accession>
<dbReference type="PATRIC" id="fig|443610.3.peg.4022"/>
<name>A0A0F5FUD3_9HYPH</name>
<dbReference type="EMBL" id="JZEX01000081">
    <property type="protein sequence ID" value="KKB12443.1"/>
    <property type="molecule type" value="Genomic_DNA"/>
</dbReference>
<gene>
    <name evidence="1" type="ORF">VE25_07285</name>
</gene>
<protein>
    <submittedName>
        <fullName evidence="1">Uncharacterized protein</fullName>
    </submittedName>
</protein>
<dbReference type="AlphaFoldDB" id="A0A0F5FUD3"/>